<keyword evidence="4 6" id="KW-0472">Membrane</keyword>
<evidence type="ECO:0000256" key="1">
    <source>
        <dbReference type="ARBA" id="ARBA00004141"/>
    </source>
</evidence>
<protein>
    <recommendedName>
        <fullName evidence="7">Major facilitator superfamily (MFS) profile domain-containing protein</fullName>
    </recommendedName>
</protein>
<dbReference type="PANTHER" id="PTHR23501">
    <property type="entry name" value="MAJOR FACILITATOR SUPERFAMILY"/>
    <property type="match status" value="1"/>
</dbReference>
<dbReference type="AlphaFoldDB" id="A0A0D2HFD5"/>
<evidence type="ECO:0000259" key="7">
    <source>
        <dbReference type="PROSITE" id="PS50850"/>
    </source>
</evidence>
<sequence>MSVDKMAEETSSNHLDGQSDPSKGSSNNEELDDSNDSITKDEFNIPISEDQDKDSKAGSDTETAYATGVKLMLIVISLQLTNFCIAIDNTVIATAIPRITDHFKSLSDVGWYASAYLLFVAGFQLFFGRLYSFLNMKWLFMACIMLFEVGSLVSAVAPTSAALIAGRAISGFGASGVFTGSLTTLSTVVPLARRGLFIGLVTAVYGVASIVGPLLGGILTDRASWRWCFYINLPLGGLTIVIVAIYLHPPKPTPKKLRTWQDYVLRFDPIGTILFPPSIICLLLALQWGGTTYKWSDGRIIALLVIFGVLLLGFGIVQPFMGDNATLNKKVLASRHTACATLYTLCVSSSFFVMAYFIPIWFQAIHGASAEKSGVDLLPFMISLILSIMMGGWACSKIGYYNPFMFAPITLGTVGAGLIYTWNIDTPTSKLIGYQVLYGIGVGLGIQQAVVAVQAAAKNIDIPSSIALLCFSENCGGAVFVSVAQNIFTQKLASKVQNIAGIDPVQVVSTGATEITSLTKDPDQLEAIRVAYNEALSRPFLVALVLLCVATIGTLGVDWKSIKQKGDKDKDAGTTEDSENTKDAQKDEGIEVSEEGVELKEV</sequence>
<dbReference type="FunFam" id="1.20.1720.10:FF:000012">
    <property type="entry name" value="MFS toxin efflux pump (AflT)"/>
    <property type="match status" value="1"/>
</dbReference>
<dbReference type="HOGENOM" id="CLU_000960_22_1_1"/>
<gene>
    <name evidence="8" type="ORF">Z517_02388</name>
</gene>
<dbReference type="Gene3D" id="1.20.1250.20">
    <property type="entry name" value="MFS general substrate transporter like domains"/>
    <property type="match status" value="1"/>
</dbReference>
<dbReference type="PROSITE" id="PS50850">
    <property type="entry name" value="MFS"/>
    <property type="match status" value="1"/>
</dbReference>
<feature type="transmembrane region" description="Helical" evidence="6">
    <location>
        <begin position="540"/>
        <end position="559"/>
    </location>
</feature>
<dbReference type="SUPFAM" id="SSF103473">
    <property type="entry name" value="MFS general substrate transporter"/>
    <property type="match status" value="1"/>
</dbReference>
<feature type="transmembrane region" description="Helical" evidence="6">
    <location>
        <begin position="109"/>
        <end position="132"/>
    </location>
</feature>
<accession>A0A0D2HFD5</accession>
<dbReference type="Proteomes" id="UP000053029">
    <property type="component" value="Unassembled WGS sequence"/>
</dbReference>
<dbReference type="PANTHER" id="PTHR23501:SF199">
    <property type="entry name" value="MFS EFFLUX TRANSPORTER INPD-RELATED"/>
    <property type="match status" value="1"/>
</dbReference>
<feature type="region of interest" description="Disordered" evidence="5">
    <location>
        <begin position="1"/>
        <end position="59"/>
    </location>
</feature>
<evidence type="ECO:0000256" key="6">
    <source>
        <dbReference type="SAM" id="Phobius"/>
    </source>
</evidence>
<feature type="compositionally biased region" description="Basic and acidic residues" evidence="5">
    <location>
        <begin position="563"/>
        <end position="589"/>
    </location>
</feature>
<dbReference type="OrthoDB" id="10021397at2759"/>
<name>A0A0D2HFD5_9EURO</name>
<dbReference type="InterPro" id="IPR036259">
    <property type="entry name" value="MFS_trans_sf"/>
</dbReference>
<keyword evidence="9" id="KW-1185">Reference proteome</keyword>
<dbReference type="GeneID" id="25301878"/>
<dbReference type="EMBL" id="KN846970">
    <property type="protein sequence ID" value="KIW83144.1"/>
    <property type="molecule type" value="Genomic_DNA"/>
</dbReference>
<feature type="domain" description="Major facilitator superfamily (MFS) profile" evidence="7">
    <location>
        <begin position="74"/>
        <end position="562"/>
    </location>
</feature>
<feature type="transmembrane region" description="Helical" evidence="6">
    <location>
        <begin position="436"/>
        <end position="457"/>
    </location>
</feature>
<dbReference type="InterPro" id="IPR020846">
    <property type="entry name" value="MFS_dom"/>
</dbReference>
<feature type="transmembrane region" description="Helical" evidence="6">
    <location>
        <begin position="138"/>
        <end position="157"/>
    </location>
</feature>
<dbReference type="InterPro" id="IPR011701">
    <property type="entry name" value="MFS"/>
</dbReference>
<feature type="transmembrane region" description="Helical" evidence="6">
    <location>
        <begin position="374"/>
        <end position="394"/>
    </location>
</feature>
<evidence type="ECO:0000256" key="3">
    <source>
        <dbReference type="ARBA" id="ARBA00022989"/>
    </source>
</evidence>
<dbReference type="Gene3D" id="1.20.1720.10">
    <property type="entry name" value="Multidrug resistance protein D"/>
    <property type="match status" value="1"/>
</dbReference>
<evidence type="ECO:0000256" key="4">
    <source>
        <dbReference type="ARBA" id="ARBA00023136"/>
    </source>
</evidence>
<organism evidence="8 9">
    <name type="scientific">Fonsecaea pedrosoi CBS 271.37</name>
    <dbReference type="NCBI Taxonomy" id="1442368"/>
    <lineage>
        <taxon>Eukaryota</taxon>
        <taxon>Fungi</taxon>
        <taxon>Dikarya</taxon>
        <taxon>Ascomycota</taxon>
        <taxon>Pezizomycotina</taxon>
        <taxon>Eurotiomycetes</taxon>
        <taxon>Chaetothyriomycetidae</taxon>
        <taxon>Chaetothyriales</taxon>
        <taxon>Herpotrichiellaceae</taxon>
        <taxon>Fonsecaea</taxon>
    </lineage>
</organism>
<feature type="transmembrane region" description="Helical" evidence="6">
    <location>
        <begin position="400"/>
        <end position="424"/>
    </location>
</feature>
<keyword evidence="3 6" id="KW-1133">Transmembrane helix</keyword>
<proteinExistence type="predicted"/>
<dbReference type="RefSeq" id="XP_013286952.1">
    <property type="nucleotide sequence ID" value="XM_013431498.1"/>
</dbReference>
<evidence type="ECO:0000313" key="9">
    <source>
        <dbReference type="Proteomes" id="UP000053029"/>
    </source>
</evidence>
<dbReference type="FunFam" id="1.20.1250.20:FF:000196">
    <property type="entry name" value="MFS toxin efflux pump (AflT)"/>
    <property type="match status" value="1"/>
</dbReference>
<feature type="transmembrane region" description="Helical" evidence="6">
    <location>
        <begin position="267"/>
        <end position="288"/>
    </location>
</feature>
<feature type="transmembrane region" description="Helical" evidence="6">
    <location>
        <begin position="169"/>
        <end position="189"/>
    </location>
</feature>
<feature type="transmembrane region" description="Helical" evidence="6">
    <location>
        <begin position="195"/>
        <end position="215"/>
    </location>
</feature>
<feature type="region of interest" description="Disordered" evidence="5">
    <location>
        <begin position="563"/>
        <end position="602"/>
    </location>
</feature>
<dbReference type="CDD" id="cd17502">
    <property type="entry name" value="MFS_Azr1_MDR_like"/>
    <property type="match status" value="1"/>
</dbReference>
<feature type="compositionally biased region" description="Polar residues" evidence="5">
    <location>
        <begin position="9"/>
        <end position="28"/>
    </location>
</feature>
<evidence type="ECO:0000256" key="2">
    <source>
        <dbReference type="ARBA" id="ARBA00022692"/>
    </source>
</evidence>
<evidence type="ECO:0000256" key="5">
    <source>
        <dbReference type="SAM" id="MobiDB-lite"/>
    </source>
</evidence>
<feature type="transmembrane region" description="Helical" evidence="6">
    <location>
        <begin position="300"/>
        <end position="321"/>
    </location>
</feature>
<evidence type="ECO:0000313" key="8">
    <source>
        <dbReference type="EMBL" id="KIW83144.1"/>
    </source>
</evidence>
<dbReference type="GO" id="GO:0022857">
    <property type="term" value="F:transmembrane transporter activity"/>
    <property type="evidence" value="ECO:0007669"/>
    <property type="project" value="InterPro"/>
</dbReference>
<dbReference type="Pfam" id="PF07690">
    <property type="entry name" value="MFS_1"/>
    <property type="match status" value="1"/>
</dbReference>
<reference evidence="8 9" key="1">
    <citation type="submission" date="2015-01" db="EMBL/GenBank/DDBJ databases">
        <title>The Genome Sequence of Fonsecaea pedrosoi CBS 271.37.</title>
        <authorList>
            <consortium name="The Broad Institute Genomics Platform"/>
            <person name="Cuomo C."/>
            <person name="de Hoog S."/>
            <person name="Gorbushina A."/>
            <person name="Stielow B."/>
            <person name="Teixiera M."/>
            <person name="Abouelleil A."/>
            <person name="Chapman S.B."/>
            <person name="Priest M."/>
            <person name="Young S.K."/>
            <person name="Wortman J."/>
            <person name="Nusbaum C."/>
            <person name="Birren B."/>
        </authorList>
    </citation>
    <scope>NUCLEOTIDE SEQUENCE [LARGE SCALE GENOMIC DNA]</scope>
    <source>
        <strain evidence="8 9">CBS 271.37</strain>
    </source>
</reference>
<feature type="transmembrane region" description="Helical" evidence="6">
    <location>
        <begin position="341"/>
        <end position="362"/>
    </location>
</feature>
<dbReference type="GO" id="GO:0005886">
    <property type="term" value="C:plasma membrane"/>
    <property type="evidence" value="ECO:0007669"/>
    <property type="project" value="TreeGrafter"/>
</dbReference>
<feature type="transmembrane region" description="Helical" evidence="6">
    <location>
        <begin position="227"/>
        <end position="247"/>
    </location>
</feature>
<keyword evidence="2 6" id="KW-0812">Transmembrane</keyword>
<feature type="transmembrane region" description="Helical" evidence="6">
    <location>
        <begin position="71"/>
        <end position="97"/>
    </location>
</feature>
<dbReference type="VEuPathDB" id="FungiDB:Z517_02388"/>
<comment type="subcellular location">
    <subcellularLocation>
        <location evidence="1">Membrane</location>
        <topology evidence="1">Multi-pass membrane protein</topology>
    </subcellularLocation>
</comment>